<dbReference type="RefSeq" id="WP_111597760.1">
    <property type="nucleotide sequence ID" value="NZ_QLLL01000004.1"/>
</dbReference>
<evidence type="ECO:0000313" key="2">
    <source>
        <dbReference type="Proteomes" id="UP000249547"/>
    </source>
</evidence>
<dbReference type="InterPro" id="IPR053191">
    <property type="entry name" value="DcsG_Biosynth_Enzyme"/>
</dbReference>
<dbReference type="PANTHER" id="PTHR39217">
    <property type="match status" value="1"/>
</dbReference>
<name>A0A327QNB4_9BACT</name>
<proteinExistence type="predicted"/>
<dbReference type="Proteomes" id="UP000249547">
    <property type="component" value="Unassembled WGS sequence"/>
</dbReference>
<reference evidence="1 2" key="1">
    <citation type="submission" date="2018-06" db="EMBL/GenBank/DDBJ databases">
        <title>Genomic Encyclopedia of Archaeal and Bacterial Type Strains, Phase II (KMG-II): from individual species to whole genera.</title>
        <authorList>
            <person name="Goeker M."/>
        </authorList>
    </citation>
    <scope>NUCLEOTIDE SEQUENCE [LARGE SCALE GENOMIC DNA]</scope>
    <source>
        <strain evidence="1 2">DSM 23857</strain>
    </source>
</reference>
<dbReference type="Gene3D" id="3.30.1490.20">
    <property type="entry name" value="ATP-grasp fold, A domain"/>
    <property type="match status" value="1"/>
</dbReference>
<dbReference type="EMBL" id="QLLL01000004">
    <property type="protein sequence ID" value="RAJ05142.1"/>
    <property type="molecule type" value="Genomic_DNA"/>
</dbReference>
<gene>
    <name evidence="1" type="ORF">LX64_02296</name>
</gene>
<dbReference type="AlphaFoldDB" id="A0A327QNB4"/>
<accession>A0A327QNB4</accession>
<sequence length="296" mass="33937">MKFAYVCYYVKEVYSAASMPDEDNNLLQFLQHKELDITREVWNDPTVQWEQYDVVLLKSPWDYHEQIDTFKAWLADLDAKNIRLLNPYNTVLWNADKHYLQEIEAAGLPIIPSTFIEPHTPVNWDQLFEQYNALKLVVKPCISAGAKETIVLTKENLPGLRPQLAQMLAKEAYMVQPFMDTIAHFGEYSLLYFNGVFSHAIVKKPKPGDFRVQYQYGGTVVNIAPSPALKATCDAYVSKFAKGCLYARVDGVEVDGQFQLMELEMIEPYLFLSMHEGGFETYYQALMQLTHAASFA</sequence>
<keyword evidence="2" id="KW-1185">Reference proteome</keyword>
<dbReference type="Gene3D" id="3.40.50.20">
    <property type="match status" value="1"/>
</dbReference>
<evidence type="ECO:0000313" key="1">
    <source>
        <dbReference type="EMBL" id="RAJ05142.1"/>
    </source>
</evidence>
<dbReference type="OrthoDB" id="3373978at2"/>
<dbReference type="GO" id="GO:0005524">
    <property type="term" value="F:ATP binding"/>
    <property type="evidence" value="ECO:0007669"/>
    <property type="project" value="InterPro"/>
</dbReference>
<protein>
    <submittedName>
        <fullName evidence="1">Glutathione synthetase-like protein</fullName>
    </submittedName>
</protein>
<dbReference type="PANTHER" id="PTHR39217:SF1">
    <property type="entry name" value="GLUTATHIONE SYNTHETASE"/>
    <property type="match status" value="1"/>
</dbReference>
<dbReference type="Gene3D" id="3.30.470.20">
    <property type="entry name" value="ATP-grasp fold, B domain"/>
    <property type="match status" value="1"/>
</dbReference>
<dbReference type="SUPFAM" id="SSF56059">
    <property type="entry name" value="Glutathione synthetase ATP-binding domain-like"/>
    <property type="match status" value="1"/>
</dbReference>
<dbReference type="InterPro" id="IPR013815">
    <property type="entry name" value="ATP_grasp_subdomain_1"/>
</dbReference>
<comment type="caution">
    <text evidence="1">The sequence shown here is derived from an EMBL/GenBank/DDBJ whole genome shotgun (WGS) entry which is preliminary data.</text>
</comment>
<organism evidence="1 2">
    <name type="scientific">Chitinophaga skermanii</name>
    <dbReference type="NCBI Taxonomy" id="331697"/>
    <lineage>
        <taxon>Bacteria</taxon>
        <taxon>Pseudomonadati</taxon>
        <taxon>Bacteroidota</taxon>
        <taxon>Chitinophagia</taxon>
        <taxon>Chitinophagales</taxon>
        <taxon>Chitinophagaceae</taxon>
        <taxon>Chitinophaga</taxon>
    </lineage>
</organism>